<dbReference type="EMBL" id="AAGW02044171">
    <property type="status" value="NOT_ANNOTATED_CDS"/>
    <property type="molecule type" value="Genomic_DNA"/>
</dbReference>
<reference evidence="4" key="2">
    <citation type="submission" date="2025-08" db="UniProtKB">
        <authorList>
            <consortium name="Ensembl"/>
        </authorList>
    </citation>
    <scope>IDENTIFICATION</scope>
    <source>
        <strain evidence="4">Thorbecke</strain>
    </source>
</reference>
<dbReference type="PANTHER" id="PTHR22878:SF73">
    <property type="entry name" value="DYNEIN AXONEMAL HEAVY CHAIN 1"/>
    <property type="match status" value="1"/>
</dbReference>
<dbReference type="GO" id="GO:0008569">
    <property type="term" value="F:minus-end-directed microtubule motor activity"/>
    <property type="evidence" value="ECO:0007669"/>
    <property type="project" value="InterPro"/>
</dbReference>
<dbReference type="FunFam" id="3.10.490.20:FF:000001">
    <property type="entry name" value="dynein heavy chain 7, axonemal"/>
    <property type="match status" value="1"/>
</dbReference>
<dbReference type="Gene3D" id="3.10.490.20">
    <property type="match status" value="1"/>
</dbReference>
<dbReference type="GO" id="GO:0007018">
    <property type="term" value="P:microtubule-based movement"/>
    <property type="evidence" value="ECO:0007669"/>
    <property type="project" value="InterPro"/>
</dbReference>
<dbReference type="GeneTree" id="ENSGT00940000154791"/>
<dbReference type="EMBL" id="AAGW02044170">
    <property type="status" value="NOT_ANNOTATED_CDS"/>
    <property type="molecule type" value="Genomic_DNA"/>
</dbReference>
<dbReference type="Pfam" id="PF18198">
    <property type="entry name" value="AAA_lid_11"/>
    <property type="match status" value="1"/>
</dbReference>
<dbReference type="InterPro" id="IPR041658">
    <property type="entry name" value="AAA_lid_11"/>
</dbReference>
<dbReference type="PANTHER" id="PTHR22878">
    <property type="entry name" value="DYNEIN HEAVY CHAIN 6, AXONEMAL-LIKE-RELATED"/>
    <property type="match status" value="1"/>
</dbReference>
<dbReference type="InterPro" id="IPR027417">
    <property type="entry name" value="P-loop_NTPase"/>
</dbReference>
<organism evidence="4 5">
    <name type="scientific">Oryctolagus cuniculus</name>
    <name type="common">Rabbit</name>
    <dbReference type="NCBI Taxonomy" id="9986"/>
    <lineage>
        <taxon>Eukaryota</taxon>
        <taxon>Metazoa</taxon>
        <taxon>Chordata</taxon>
        <taxon>Craniata</taxon>
        <taxon>Vertebrata</taxon>
        <taxon>Euteleostomi</taxon>
        <taxon>Mammalia</taxon>
        <taxon>Eutheria</taxon>
        <taxon>Euarchontoglires</taxon>
        <taxon>Glires</taxon>
        <taxon>Lagomorpha</taxon>
        <taxon>Leporidae</taxon>
        <taxon>Oryctolagus</taxon>
    </lineage>
</organism>
<dbReference type="InterPro" id="IPR004273">
    <property type="entry name" value="Dynein_heavy_D6_P-loop"/>
</dbReference>
<dbReference type="GO" id="GO:0045505">
    <property type="term" value="F:dynein intermediate chain binding"/>
    <property type="evidence" value="ECO:0007669"/>
    <property type="project" value="InterPro"/>
</dbReference>
<reference evidence="4" key="3">
    <citation type="submission" date="2025-09" db="UniProtKB">
        <authorList>
            <consortium name="Ensembl"/>
        </authorList>
    </citation>
    <scope>IDENTIFICATION</scope>
    <source>
        <strain evidence="4">Thorbecke</strain>
    </source>
</reference>
<feature type="domain" description="Dynein heavy chain C-terminal" evidence="3">
    <location>
        <begin position="380"/>
        <end position="680"/>
    </location>
</feature>
<dbReference type="InterPro" id="IPR026983">
    <property type="entry name" value="DHC"/>
</dbReference>
<dbReference type="GO" id="GO:0030286">
    <property type="term" value="C:dynein complex"/>
    <property type="evidence" value="ECO:0007669"/>
    <property type="project" value="InterPro"/>
</dbReference>
<dbReference type="GO" id="GO:0051959">
    <property type="term" value="F:dynein light intermediate chain binding"/>
    <property type="evidence" value="ECO:0007669"/>
    <property type="project" value="InterPro"/>
</dbReference>
<proteinExistence type="predicted"/>
<name>A0A5F9DIN6_RABIT</name>
<evidence type="ECO:0000313" key="4">
    <source>
        <dbReference type="Ensembl" id="ENSOCUP00000045640.1"/>
    </source>
</evidence>
<dbReference type="EMBL" id="AAGW02044169">
    <property type="status" value="NOT_ANNOTATED_CDS"/>
    <property type="molecule type" value="Genomic_DNA"/>
</dbReference>
<evidence type="ECO:0000313" key="5">
    <source>
        <dbReference type="Proteomes" id="UP000001811"/>
    </source>
</evidence>
<dbReference type="InterPro" id="IPR042219">
    <property type="entry name" value="AAA_lid_11_sf"/>
</dbReference>
<dbReference type="InterPro" id="IPR041228">
    <property type="entry name" value="Dynein_C"/>
</dbReference>
<feature type="domain" description="Dynein heavy chain region D6 P-loop" evidence="1">
    <location>
        <begin position="146"/>
        <end position="259"/>
    </location>
</feature>
<dbReference type="Gene3D" id="1.20.1270.280">
    <property type="match status" value="1"/>
</dbReference>
<dbReference type="Ensembl" id="ENSOCUT00000055830.1">
    <property type="protein sequence ID" value="ENSOCUP00000045640.1"/>
    <property type="gene ID" value="ENSOCUG00000007895.4"/>
</dbReference>
<evidence type="ECO:0000259" key="3">
    <source>
        <dbReference type="Pfam" id="PF18199"/>
    </source>
</evidence>
<dbReference type="Gene3D" id="3.40.50.300">
    <property type="entry name" value="P-loop containing nucleotide triphosphate hydrolases"/>
    <property type="match status" value="1"/>
</dbReference>
<dbReference type="Gene3D" id="1.10.8.720">
    <property type="entry name" value="Region D6 of dynein motor"/>
    <property type="match status" value="1"/>
</dbReference>
<dbReference type="AlphaFoldDB" id="A0A5F9DIN6"/>
<feature type="domain" description="Dynein heavy chain AAA lid" evidence="2">
    <location>
        <begin position="293"/>
        <end position="374"/>
    </location>
</feature>
<evidence type="ECO:0000259" key="2">
    <source>
        <dbReference type="Pfam" id="PF18198"/>
    </source>
</evidence>
<accession>A0A5F9DIN6</accession>
<dbReference type="FunFam" id="1.20.1270.280:FF:000001">
    <property type="entry name" value="dynein heavy chain 7, axonemal"/>
    <property type="match status" value="1"/>
</dbReference>
<sequence>MFAFLLCVRIMMNEGKIDQHEWHYLLSGGSTQMTTQNPAPDWLSDRAWRDILALSNLPAFSSFSSDFVRHLSEFRVLFDSLEPHREPLPGIWDRNLDQFQKLLVLRCLRRDKVTNAMQDFVATNLEPRFIEPQTANLSAVFKDSNSTTPLIFVLSPGTDPAADLYKFAEEMKFSKKLSAISLGQGQGPQAETMMRSSIERGKWVFFQNCHLAPSWMPTLERLIEHINPDKVHRDFRLWLTSLPSSRFPVSILQNSSKMTIEPPRGVKANLMKSYSSLSDDFNSCHKVKHAWCLIALGAGINYGGRVTDDWDRRCVMNILEDFYSPVVLSPEHSYSASGIYHQIQPTYDLNGYLSYIKSLPLNDMPEIFGLHDNANITFAQNETFALLGTIIQLQPKSSSVGGQGRDEIVQNTAQGILLRVPEPVNMQQVTAKYPVLYEESMNTVLVQEVIRYNRLLQVIIQTLRDLLKALKGLVVMSSQLELMAASLYNNTVPELWNAKAYPSLKPLSSWVMDLLRRLDFLQAWIQGGIPAVFWISGFFFPQAFLTGTLQNFARKSIISIDTISFSFKVWLPSELKERPEVGCYIHGLFLEGARWDPVAFQLAESRPKELYTEMAVIWLVPTPNRKAQGQDFYLCPIYKTLTRAGTLSTTGHSTNYVIAVEIPTDRPQRHWIKRGVALICALDY</sequence>
<dbReference type="Bgee" id="ENSOCUG00000007895">
    <property type="expression patterns" value="Expressed in testis and 4 other cell types or tissues"/>
</dbReference>
<reference evidence="4 5" key="1">
    <citation type="journal article" date="2011" name="Nature">
        <title>A high-resolution map of human evolutionary constraint using 29 mammals.</title>
        <authorList>
            <person name="Lindblad-Toh K."/>
            <person name="Garber M."/>
            <person name="Zuk O."/>
            <person name="Lin M.F."/>
            <person name="Parker B.J."/>
            <person name="Washietl S."/>
            <person name="Kheradpour P."/>
            <person name="Ernst J."/>
            <person name="Jordan G."/>
            <person name="Mauceli E."/>
            <person name="Ward L.D."/>
            <person name="Lowe C.B."/>
            <person name="Holloway A.K."/>
            <person name="Clamp M."/>
            <person name="Gnerre S."/>
            <person name="Alfoldi J."/>
            <person name="Beal K."/>
            <person name="Chang J."/>
            <person name="Clawson H."/>
            <person name="Cuff J."/>
            <person name="Di Palma F."/>
            <person name="Fitzgerald S."/>
            <person name="Flicek P."/>
            <person name="Guttman M."/>
            <person name="Hubisz M.J."/>
            <person name="Jaffe D.B."/>
            <person name="Jungreis I."/>
            <person name="Kent W.J."/>
            <person name="Kostka D."/>
            <person name="Lara M."/>
            <person name="Martins A.L."/>
            <person name="Massingham T."/>
            <person name="Moltke I."/>
            <person name="Raney B.J."/>
            <person name="Rasmussen M.D."/>
            <person name="Robinson J."/>
            <person name="Stark A."/>
            <person name="Vilella A.J."/>
            <person name="Wen J."/>
            <person name="Xie X."/>
            <person name="Zody M.C."/>
            <person name="Baldwin J."/>
            <person name="Bloom T."/>
            <person name="Chin C.W."/>
            <person name="Heiman D."/>
            <person name="Nicol R."/>
            <person name="Nusbaum C."/>
            <person name="Young S."/>
            <person name="Wilkinson J."/>
            <person name="Worley K.C."/>
            <person name="Kovar C.L."/>
            <person name="Muzny D.M."/>
            <person name="Gibbs R.A."/>
            <person name="Cree A."/>
            <person name="Dihn H.H."/>
            <person name="Fowler G."/>
            <person name="Jhangiani S."/>
            <person name="Joshi V."/>
            <person name="Lee S."/>
            <person name="Lewis L.R."/>
            <person name="Nazareth L.V."/>
            <person name="Okwuonu G."/>
            <person name="Santibanez J."/>
            <person name="Warren W.C."/>
            <person name="Mardis E.R."/>
            <person name="Weinstock G.M."/>
            <person name="Wilson R.K."/>
            <person name="Delehaunty K."/>
            <person name="Dooling D."/>
            <person name="Fronik C."/>
            <person name="Fulton L."/>
            <person name="Fulton B."/>
            <person name="Graves T."/>
            <person name="Minx P."/>
            <person name="Sodergren E."/>
            <person name="Birney E."/>
            <person name="Margulies E.H."/>
            <person name="Herrero J."/>
            <person name="Green E.D."/>
            <person name="Haussler D."/>
            <person name="Siepel A."/>
            <person name="Goldman N."/>
            <person name="Pollard K.S."/>
            <person name="Pedersen J.S."/>
            <person name="Lander E.S."/>
            <person name="Kellis M."/>
        </authorList>
    </citation>
    <scope>NUCLEOTIDE SEQUENCE [LARGE SCALE GENOMIC DNA]</scope>
    <source>
        <strain evidence="4 5">Thorbecke inbred</strain>
    </source>
</reference>
<dbReference type="Proteomes" id="UP000001811">
    <property type="component" value="Chromosome 9"/>
</dbReference>
<dbReference type="Pfam" id="PF18199">
    <property type="entry name" value="Dynein_C"/>
    <property type="match status" value="1"/>
</dbReference>
<gene>
    <name evidence="4" type="primary">DNAH1</name>
</gene>
<dbReference type="InterPro" id="IPR043160">
    <property type="entry name" value="Dynein_C_barrel"/>
</dbReference>
<keyword evidence="5" id="KW-1185">Reference proteome</keyword>
<protein>
    <submittedName>
        <fullName evidence="4">Dynein axonemal heavy chain 1</fullName>
    </submittedName>
</protein>
<evidence type="ECO:0000259" key="1">
    <source>
        <dbReference type="Pfam" id="PF03028"/>
    </source>
</evidence>
<dbReference type="FunFam" id="3.40.50.300:FF:000362">
    <property type="entry name" value="Dynein, axonemal, heavy chain 6"/>
    <property type="match status" value="1"/>
</dbReference>
<dbReference type="Pfam" id="PF03028">
    <property type="entry name" value="Dynein_heavy"/>
    <property type="match status" value="1"/>
</dbReference>